<feature type="coiled-coil region" evidence="1">
    <location>
        <begin position="152"/>
        <end position="186"/>
    </location>
</feature>
<accession>A0A9X2QPF6</accession>
<dbReference type="Gene3D" id="3.30.565.10">
    <property type="entry name" value="Histidine kinase-like ATPase, C-terminal domain"/>
    <property type="match status" value="1"/>
</dbReference>
<evidence type="ECO:0000313" key="7">
    <source>
        <dbReference type="Proteomes" id="UP001155144"/>
    </source>
</evidence>
<keyword evidence="2" id="KW-1133">Transmembrane helix</keyword>
<dbReference type="GO" id="GO:0016020">
    <property type="term" value="C:membrane"/>
    <property type="evidence" value="ECO:0007669"/>
    <property type="project" value="InterPro"/>
</dbReference>
<dbReference type="Proteomes" id="UP001155034">
    <property type="component" value="Unassembled WGS sequence"/>
</dbReference>
<evidence type="ECO:0000313" key="5">
    <source>
        <dbReference type="EMBL" id="MCS4120036.1"/>
    </source>
</evidence>
<dbReference type="Proteomes" id="UP001155144">
    <property type="component" value="Unassembled WGS sequence"/>
</dbReference>
<dbReference type="InterPro" id="IPR036890">
    <property type="entry name" value="HATPase_C_sf"/>
</dbReference>
<feature type="transmembrane region" description="Helical" evidence="2">
    <location>
        <begin position="133"/>
        <end position="149"/>
    </location>
</feature>
<feature type="domain" description="Histidine kinase" evidence="3">
    <location>
        <begin position="274"/>
        <end position="365"/>
    </location>
</feature>
<evidence type="ECO:0000259" key="3">
    <source>
        <dbReference type="PROSITE" id="PS50109"/>
    </source>
</evidence>
<keyword evidence="5" id="KW-0808">Transferase</keyword>
<dbReference type="InterPro" id="IPR050640">
    <property type="entry name" value="Bact_2-comp_sensor_kinase"/>
</dbReference>
<dbReference type="PANTHER" id="PTHR34220">
    <property type="entry name" value="SENSOR HISTIDINE KINASE YPDA"/>
    <property type="match status" value="1"/>
</dbReference>
<feature type="transmembrane region" description="Helical" evidence="2">
    <location>
        <begin position="47"/>
        <end position="68"/>
    </location>
</feature>
<proteinExistence type="predicted"/>
<organism evidence="5 7">
    <name type="scientific">Salinibacter ruber</name>
    <dbReference type="NCBI Taxonomy" id="146919"/>
    <lineage>
        <taxon>Bacteria</taxon>
        <taxon>Pseudomonadati</taxon>
        <taxon>Rhodothermota</taxon>
        <taxon>Rhodothermia</taxon>
        <taxon>Rhodothermales</taxon>
        <taxon>Salinibacteraceae</taxon>
        <taxon>Salinibacter</taxon>
    </lineage>
</organism>
<evidence type="ECO:0000256" key="2">
    <source>
        <dbReference type="SAM" id="Phobius"/>
    </source>
</evidence>
<dbReference type="InterPro" id="IPR005467">
    <property type="entry name" value="His_kinase_dom"/>
</dbReference>
<gene>
    <name evidence="5" type="ORF">GGP45_000354</name>
    <name evidence="4" type="ORF">GGP82_000342</name>
    <name evidence="6" type="ORF">GGP99_001386</name>
</gene>
<reference evidence="5" key="1">
    <citation type="submission" date="2022-08" db="EMBL/GenBank/DDBJ databases">
        <title>Genomic Encyclopedia of Type Strains, Phase V (KMG-V): Genome sequencing to study the core and pangenomes of soil and plant-associated prokaryotes.</title>
        <authorList>
            <person name="Whitman W."/>
        </authorList>
    </citation>
    <scope>NUCLEOTIDE SEQUENCE</scope>
    <source>
        <strain evidence="4">SP2016B</strain>
        <strain evidence="6">SP3002</strain>
        <strain evidence="5">SP3026</strain>
    </source>
</reference>
<dbReference type="EMBL" id="JANTZM010000006">
    <property type="protein sequence ID" value="MCS4157426.1"/>
    <property type="molecule type" value="Genomic_DNA"/>
</dbReference>
<dbReference type="Pfam" id="PF02518">
    <property type="entry name" value="HATPase_c"/>
    <property type="match status" value="1"/>
</dbReference>
<feature type="transmembrane region" description="Helical" evidence="2">
    <location>
        <begin position="15"/>
        <end position="35"/>
    </location>
</feature>
<dbReference type="PANTHER" id="PTHR34220:SF9">
    <property type="entry name" value="SIGNAL TRANSDUCTION HISTIDINE KINASE INTERNAL REGION DOMAIN-CONTAINING PROTEIN"/>
    <property type="match status" value="1"/>
</dbReference>
<keyword evidence="1" id="KW-0175">Coiled coil</keyword>
<dbReference type="GeneID" id="83729352"/>
<dbReference type="InterPro" id="IPR010559">
    <property type="entry name" value="Sig_transdc_His_kin_internal"/>
</dbReference>
<dbReference type="Proteomes" id="UP001155110">
    <property type="component" value="Unassembled WGS sequence"/>
</dbReference>
<dbReference type="PROSITE" id="PS50109">
    <property type="entry name" value="HIS_KIN"/>
    <property type="match status" value="1"/>
</dbReference>
<keyword evidence="5" id="KW-0418">Kinase</keyword>
<name>A0A9X2QPF6_9BACT</name>
<evidence type="ECO:0000256" key="1">
    <source>
        <dbReference type="SAM" id="Coils"/>
    </source>
</evidence>
<evidence type="ECO:0000313" key="4">
    <source>
        <dbReference type="EMBL" id="MCS3863811.1"/>
    </source>
</evidence>
<dbReference type="EMBL" id="JANUBL010000001">
    <property type="protein sequence ID" value="MCS4120036.1"/>
    <property type="molecule type" value="Genomic_DNA"/>
</dbReference>
<evidence type="ECO:0000313" key="6">
    <source>
        <dbReference type="EMBL" id="MCS4157426.1"/>
    </source>
</evidence>
<dbReference type="AlphaFoldDB" id="A0A9X2QPF6"/>
<sequence>MRDRSVFTSPNRVEWGLMAAFWTTVALLSVGQTLLGDASSEVHWGRTVAELVEYALWGLFTPIIFWLAKTLPVVEPTDTERTTVTRNVGVHAAVALAASIVVDLTEDAVEAGLGERPLAFVQSVSQFWFTDELLFYLVILMAGFARSYYFQQKARQEEAARLEERAEALEAQLTEARLEALRMQLNPHFLFNTLHAVSTLVDRDPAGVRRMIARLSELLRHVLDEEAPQEVPLSQELEFLDDYFEIQSIRFQGRLDTAVDVPSDLYDAQVPNLILQPIVENAIKHGASQVRGVGRIEVRGRHEDDRLVLTVTDNGPGLPESQEDGFGLRNVRARLEGLYGDDQALHMETVPDGGTRAVLALPHHTSASLYTASGTSSLTAPDMDLD</sequence>
<keyword evidence="2" id="KW-0472">Membrane</keyword>
<comment type="caution">
    <text evidence="5">The sequence shown here is derived from an EMBL/GenBank/DDBJ whole genome shotgun (WGS) entry which is preliminary data.</text>
</comment>
<dbReference type="SUPFAM" id="SSF55874">
    <property type="entry name" value="ATPase domain of HSP90 chaperone/DNA topoisomerase II/histidine kinase"/>
    <property type="match status" value="1"/>
</dbReference>
<protein>
    <submittedName>
        <fullName evidence="5">Two-component sensor histidine kinase</fullName>
    </submittedName>
</protein>
<dbReference type="EMBL" id="JANTYZ010000001">
    <property type="protein sequence ID" value="MCS3863811.1"/>
    <property type="molecule type" value="Genomic_DNA"/>
</dbReference>
<dbReference type="RefSeq" id="WP_013062537.1">
    <property type="nucleotide sequence ID" value="NZ_CALTSD010000038.1"/>
</dbReference>
<dbReference type="SMART" id="SM00387">
    <property type="entry name" value="HATPase_c"/>
    <property type="match status" value="1"/>
</dbReference>
<dbReference type="Pfam" id="PF06580">
    <property type="entry name" value="His_kinase"/>
    <property type="match status" value="1"/>
</dbReference>
<keyword evidence="2" id="KW-0812">Transmembrane</keyword>
<dbReference type="GO" id="GO:0000155">
    <property type="term" value="F:phosphorelay sensor kinase activity"/>
    <property type="evidence" value="ECO:0007669"/>
    <property type="project" value="InterPro"/>
</dbReference>
<dbReference type="InterPro" id="IPR003594">
    <property type="entry name" value="HATPase_dom"/>
</dbReference>